<accession>A0A9Q8WDM4</accession>
<dbReference type="PANTHER" id="PTHR33048:SF42">
    <property type="entry name" value="INTEGRAL MEMBRANE PROTEIN"/>
    <property type="match status" value="1"/>
</dbReference>
<keyword evidence="4 7" id="KW-0472">Membrane</keyword>
<feature type="transmembrane region" description="Helical" evidence="7">
    <location>
        <begin position="166"/>
        <end position="187"/>
    </location>
</feature>
<dbReference type="InterPro" id="IPR049326">
    <property type="entry name" value="Rhodopsin_dom_fungi"/>
</dbReference>
<dbReference type="GO" id="GO:0016020">
    <property type="term" value="C:membrane"/>
    <property type="evidence" value="ECO:0007669"/>
    <property type="project" value="UniProtKB-SubCell"/>
</dbReference>
<feature type="compositionally biased region" description="Basic and acidic residues" evidence="6">
    <location>
        <begin position="9"/>
        <end position="21"/>
    </location>
</feature>
<evidence type="ECO:0000259" key="8">
    <source>
        <dbReference type="Pfam" id="PF20684"/>
    </source>
</evidence>
<gene>
    <name evidence="9" type="ORF">CLUP02_04790</name>
</gene>
<dbReference type="InterPro" id="IPR052337">
    <property type="entry name" value="SAT4-like"/>
</dbReference>
<dbReference type="Proteomes" id="UP000830671">
    <property type="component" value="Chromosome 3"/>
</dbReference>
<feature type="region of interest" description="Disordered" evidence="6">
    <location>
        <begin position="1"/>
        <end position="31"/>
    </location>
</feature>
<protein>
    <recommendedName>
        <fullName evidence="8">Rhodopsin domain-containing protein</fullName>
    </recommendedName>
</protein>
<evidence type="ECO:0000256" key="2">
    <source>
        <dbReference type="ARBA" id="ARBA00022692"/>
    </source>
</evidence>
<dbReference type="EMBL" id="CP019475">
    <property type="protein sequence ID" value="UQC79311.1"/>
    <property type="molecule type" value="Genomic_DNA"/>
</dbReference>
<evidence type="ECO:0000313" key="9">
    <source>
        <dbReference type="EMBL" id="UQC79311.1"/>
    </source>
</evidence>
<feature type="non-terminal residue" evidence="9">
    <location>
        <position position="1"/>
    </location>
</feature>
<keyword evidence="10" id="KW-1185">Reference proteome</keyword>
<feature type="region of interest" description="Disordered" evidence="6">
    <location>
        <begin position="469"/>
        <end position="496"/>
    </location>
</feature>
<evidence type="ECO:0000256" key="7">
    <source>
        <dbReference type="SAM" id="Phobius"/>
    </source>
</evidence>
<comment type="similarity">
    <text evidence="5">Belongs to the SAT4 family.</text>
</comment>
<dbReference type="AlphaFoldDB" id="A0A9Q8WDM4"/>
<evidence type="ECO:0000256" key="5">
    <source>
        <dbReference type="ARBA" id="ARBA00038359"/>
    </source>
</evidence>
<evidence type="ECO:0000256" key="3">
    <source>
        <dbReference type="ARBA" id="ARBA00022989"/>
    </source>
</evidence>
<feature type="domain" description="Rhodopsin" evidence="8">
    <location>
        <begin position="150"/>
        <end position="388"/>
    </location>
</feature>
<feature type="transmembrane region" description="Helical" evidence="7">
    <location>
        <begin position="207"/>
        <end position="231"/>
    </location>
</feature>
<feature type="transmembrane region" description="Helical" evidence="7">
    <location>
        <begin position="132"/>
        <end position="154"/>
    </location>
</feature>
<dbReference type="KEGG" id="clup:CLUP02_04790"/>
<keyword evidence="3 7" id="KW-1133">Transmembrane helix</keyword>
<dbReference type="PANTHER" id="PTHR33048">
    <property type="entry name" value="PTH11-LIKE INTEGRAL MEMBRANE PROTEIN (AFU_ORTHOLOGUE AFUA_5G11245)"/>
    <property type="match status" value="1"/>
</dbReference>
<feature type="transmembrane region" description="Helical" evidence="7">
    <location>
        <begin position="363"/>
        <end position="387"/>
    </location>
</feature>
<feature type="transmembrane region" description="Helical" evidence="7">
    <location>
        <begin position="243"/>
        <end position="265"/>
    </location>
</feature>
<dbReference type="GeneID" id="73338811"/>
<feature type="transmembrane region" description="Helical" evidence="7">
    <location>
        <begin position="327"/>
        <end position="351"/>
    </location>
</feature>
<feature type="compositionally biased region" description="Basic and acidic residues" evidence="6">
    <location>
        <begin position="479"/>
        <end position="496"/>
    </location>
</feature>
<evidence type="ECO:0000313" key="10">
    <source>
        <dbReference type="Proteomes" id="UP000830671"/>
    </source>
</evidence>
<proteinExistence type="inferred from homology"/>
<feature type="transmembrane region" description="Helical" evidence="7">
    <location>
        <begin position="293"/>
        <end position="315"/>
    </location>
</feature>
<reference evidence="9" key="1">
    <citation type="journal article" date="2021" name="Mol. Plant Microbe Interact.">
        <title>Complete Genome Sequence of the Plant-Pathogenic Fungus Colletotrichum lupini.</title>
        <authorList>
            <person name="Baroncelli R."/>
            <person name="Pensec F."/>
            <person name="Da Lio D."/>
            <person name="Boufleur T."/>
            <person name="Vicente I."/>
            <person name="Sarrocco S."/>
            <person name="Picot A."/>
            <person name="Baraldi E."/>
            <person name="Sukno S."/>
            <person name="Thon M."/>
            <person name="Le Floch G."/>
        </authorList>
    </citation>
    <scope>NUCLEOTIDE SEQUENCE</scope>
    <source>
        <strain evidence="9">IMI 504893</strain>
    </source>
</reference>
<sequence>DNPDNGLPVRRDEGVLQKTEKQTNTPANAHQSLSHHVMARVISAEVFRRVCIGVNDLGINDQCLTISSQRRFRRPTNKGSRQFGSGPWSLLGRIITISSDYQLPTRLARVRGRTSSHPNAATMTSIESNGPLIAGITCFLCFFCGAFLALRVYAKLSRGQKLWWDDYIFLFSWTCLFVESIITQMGVNLGFGRHYYDIIPQANLLTIAMYTSVGASISCFASTGSKVGFGVTLLRLTTGWFRIFVWFAVVTLAVVMLPSATLTWLKCTPVQKNFNRQMPGTCWDESVTLNYGIFNAAWCAFMDFVLAIIPWKLIWGMRLRKHEKLGVCFAMSLGWLAGVCAIIKGIYLVQLEQGDFFFNGKDVTIWTAVETATAIIGSSIPVLRVFIKEKASTLGYDNKVNHDDSNENSNNMELNTYRSVITSTTRKGTLSTTEETDLDGARNLPRSGSCLLVDIPDFKLEGIVRARSVDGESQGGSDDDQKFINHDRVDHNVHSQEQIRDEREFYGRAL</sequence>
<evidence type="ECO:0000256" key="6">
    <source>
        <dbReference type="SAM" id="MobiDB-lite"/>
    </source>
</evidence>
<evidence type="ECO:0000256" key="4">
    <source>
        <dbReference type="ARBA" id="ARBA00023136"/>
    </source>
</evidence>
<organism evidence="9 10">
    <name type="scientific">Colletotrichum lupini</name>
    <dbReference type="NCBI Taxonomy" id="145971"/>
    <lineage>
        <taxon>Eukaryota</taxon>
        <taxon>Fungi</taxon>
        <taxon>Dikarya</taxon>
        <taxon>Ascomycota</taxon>
        <taxon>Pezizomycotina</taxon>
        <taxon>Sordariomycetes</taxon>
        <taxon>Hypocreomycetidae</taxon>
        <taxon>Glomerellales</taxon>
        <taxon>Glomerellaceae</taxon>
        <taxon>Colletotrichum</taxon>
        <taxon>Colletotrichum acutatum species complex</taxon>
    </lineage>
</organism>
<name>A0A9Q8WDM4_9PEZI</name>
<dbReference type="Pfam" id="PF20684">
    <property type="entry name" value="Fung_rhodopsin"/>
    <property type="match status" value="1"/>
</dbReference>
<evidence type="ECO:0000256" key="1">
    <source>
        <dbReference type="ARBA" id="ARBA00004141"/>
    </source>
</evidence>
<comment type="subcellular location">
    <subcellularLocation>
        <location evidence="1">Membrane</location>
        <topology evidence="1">Multi-pass membrane protein</topology>
    </subcellularLocation>
</comment>
<keyword evidence="2 7" id="KW-0812">Transmembrane</keyword>
<feature type="compositionally biased region" description="Polar residues" evidence="6">
    <location>
        <begin position="22"/>
        <end position="31"/>
    </location>
</feature>
<dbReference type="RefSeq" id="XP_049140944.1">
    <property type="nucleotide sequence ID" value="XM_049283801.1"/>
</dbReference>